<reference evidence="1" key="2">
    <citation type="journal article" date="2024" name="Plant">
        <title>Genomic evolution and insights into agronomic trait innovations of Sesamum species.</title>
        <authorList>
            <person name="Miao H."/>
            <person name="Wang L."/>
            <person name="Qu L."/>
            <person name="Liu H."/>
            <person name="Sun Y."/>
            <person name="Le M."/>
            <person name="Wang Q."/>
            <person name="Wei S."/>
            <person name="Zheng Y."/>
            <person name="Lin W."/>
            <person name="Duan Y."/>
            <person name="Cao H."/>
            <person name="Xiong S."/>
            <person name="Wang X."/>
            <person name="Wei L."/>
            <person name="Li C."/>
            <person name="Ma Q."/>
            <person name="Ju M."/>
            <person name="Zhao R."/>
            <person name="Li G."/>
            <person name="Mu C."/>
            <person name="Tian Q."/>
            <person name="Mei H."/>
            <person name="Zhang T."/>
            <person name="Gao T."/>
            <person name="Zhang H."/>
        </authorList>
    </citation>
    <scope>NUCLEOTIDE SEQUENCE</scope>
    <source>
        <strain evidence="1">3651</strain>
    </source>
</reference>
<comment type="caution">
    <text evidence="1">The sequence shown here is derived from an EMBL/GenBank/DDBJ whole genome shotgun (WGS) entry which is preliminary data.</text>
</comment>
<dbReference type="Proteomes" id="UP001293254">
    <property type="component" value="Unassembled WGS sequence"/>
</dbReference>
<dbReference type="EMBL" id="JACGWO010000003">
    <property type="protein sequence ID" value="KAK4431642.1"/>
    <property type="molecule type" value="Genomic_DNA"/>
</dbReference>
<gene>
    <name evidence="1" type="ORF">Salat_0926300</name>
</gene>
<evidence type="ECO:0000313" key="2">
    <source>
        <dbReference type="Proteomes" id="UP001293254"/>
    </source>
</evidence>
<organism evidence="1 2">
    <name type="scientific">Sesamum alatum</name>
    <dbReference type="NCBI Taxonomy" id="300844"/>
    <lineage>
        <taxon>Eukaryota</taxon>
        <taxon>Viridiplantae</taxon>
        <taxon>Streptophyta</taxon>
        <taxon>Embryophyta</taxon>
        <taxon>Tracheophyta</taxon>
        <taxon>Spermatophyta</taxon>
        <taxon>Magnoliopsida</taxon>
        <taxon>eudicotyledons</taxon>
        <taxon>Gunneridae</taxon>
        <taxon>Pentapetalae</taxon>
        <taxon>asterids</taxon>
        <taxon>lamiids</taxon>
        <taxon>Lamiales</taxon>
        <taxon>Pedaliaceae</taxon>
        <taxon>Sesamum</taxon>
    </lineage>
</organism>
<reference evidence="1" key="1">
    <citation type="submission" date="2020-06" db="EMBL/GenBank/DDBJ databases">
        <authorList>
            <person name="Li T."/>
            <person name="Hu X."/>
            <person name="Zhang T."/>
            <person name="Song X."/>
            <person name="Zhang H."/>
            <person name="Dai N."/>
            <person name="Sheng W."/>
            <person name="Hou X."/>
            <person name="Wei L."/>
        </authorList>
    </citation>
    <scope>NUCLEOTIDE SEQUENCE</scope>
    <source>
        <strain evidence="1">3651</strain>
        <tissue evidence="1">Leaf</tissue>
    </source>
</reference>
<proteinExistence type="predicted"/>
<sequence>MASTAKVRCCFSGRLKSTSSCSSRRPSSFQLPLQDRRMSFSGCRLKGLCAASNWPKAGCAGFGESSCGHFFLITPDHHSAPNPISVSSSRPALSITNWIFRVTSAPPAGSISIFSPAHLNVAVKSWLMLLNLGRGTFWGTFQSLALVATLETRRGCLRLLTLQDSFNPRLTFAGPSISRPLVNIRLLSLGRLADALGAARDAEARIPICSLIDFGSATLNFL</sequence>
<accession>A0AAE2CRC4</accession>
<dbReference type="AlphaFoldDB" id="A0AAE2CRC4"/>
<name>A0AAE2CRC4_9LAMI</name>
<evidence type="ECO:0000313" key="1">
    <source>
        <dbReference type="EMBL" id="KAK4431642.1"/>
    </source>
</evidence>
<protein>
    <submittedName>
        <fullName evidence="1">Uncharacterized protein</fullName>
    </submittedName>
</protein>
<keyword evidence="2" id="KW-1185">Reference proteome</keyword>